<organism evidence="1 2">
    <name type="scientific">Methylovirgula ligni</name>
    <dbReference type="NCBI Taxonomy" id="569860"/>
    <lineage>
        <taxon>Bacteria</taxon>
        <taxon>Pseudomonadati</taxon>
        <taxon>Pseudomonadota</taxon>
        <taxon>Alphaproteobacteria</taxon>
        <taxon>Hyphomicrobiales</taxon>
        <taxon>Beijerinckiaceae</taxon>
        <taxon>Methylovirgula</taxon>
    </lineage>
</organism>
<evidence type="ECO:0000313" key="1">
    <source>
        <dbReference type="EMBL" id="REF83278.1"/>
    </source>
</evidence>
<reference evidence="1 2" key="1">
    <citation type="submission" date="2018-08" db="EMBL/GenBank/DDBJ databases">
        <title>Genomic Encyclopedia of Type Strains, Phase IV (KMG-IV): sequencing the most valuable type-strain genomes for metagenomic binning, comparative biology and taxonomic classification.</title>
        <authorList>
            <person name="Goeker M."/>
        </authorList>
    </citation>
    <scope>NUCLEOTIDE SEQUENCE [LARGE SCALE GENOMIC DNA]</scope>
    <source>
        <strain evidence="1 2">BW863</strain>
    </source>
</reference>
<keyword evidence="2" id="KW-1185">Reference proteome</keyword>
<sequence>MEWETNEGGDIILAPVQSFHVVPALGMSVLVKIGYLPDPALSDRLAGTHQFALTPQIARQLAADLLRGVEAAEQPPPAATPRN</sequence>
<dbReference type="Proteomes" id="UP000256900">
    <property type="component" value="Unassembled WGS sequence"/>
</dbReference>
<dbReference type="AlphaFoldDB" id="A0A3D9YMS8"/>
<name>A0A3D9YMS8_9HYPH</name>
<dbReference type="EMBL" id="QUMO01000006">
    <property type="protein sequence ID" value="REF83278.1"/>
    <property type="molecule type" value="Genomic_DNA"/>
</dbReference>
<proteinExistence type="predicted"/>
<gene>
    <name evidence="1" type="ORF">DES32_3194</name>
</gene>
<accession>A0A3D9YMS8</accession>
<dbReference type="RefSeq" id="WP_115837831.1">
    <property type="nucleotide sequence ID" value="NZ_CP025086.1"/>
</dbReference>
<comment type="caution">
    <text evidence="1">The sequence shown here is derived from an EMBL/GenBank/DDBJ whole genome shotgun (WGS) entry which is preliminary data.</text>
</comment>
<protein>
    <submittedName>
        <fullName evidence="1">Uncharacterized protein</fullName>
    </submittedName>
</protein>
<evidence type="ECO:0000313" key="2">
    <source>
        <dbReference type="Proteomes" id="UP000256900"/>
    </source>
</evidence>